<keyword evidence="1" id="KW-0732">Signal</keyword>
<feature type="chain" id="PRO_5030775276" evidence="1">
    <location>
        <begin position="22"/>
        <end position="158"/>
    </location>
</feature>
<dbReference type="EMBL" id="JACHLN010000001">
    <property type="protein sequence ID" value="MBB4837621.1"/>
    <property type="molecule type" value="Genomic_DNA"/>
</dbReference>
<feature type="signal peptide" evidence="1">
    <location>
        <begin position="1"/>
        <end position="21"/>
    </location>
</feature>
<protein>
    <submittedName>
        <fullName evidence="2">Uncharacterized protein</fullName>
    </submittedName>
</protein>
<dbReference type="AlphaFoldDB" id="A0A7W7JYU7"/>
<accession>A0A7W7JYU7</accession>
<evidence type="ECO:0000256" key="1">
    <source>
        <dbReference type="SAM" id="SignalP"/>
    </source>
</evidence>
<organism evidence="2 3">
    <name type="scientific">Sphingomonas kyeonggiensis</name>
    <dbReference type="NCBI Taxonomy" id="1268553"/>
    <lineage>
        <taxon>Bacteria</taxon>
        <taxon>Pseudomonadati</taxon>
        <taxon>Pseudomonadota</taxon>
        <taxon>Alphaproteobacteria</taxon>
        <taxon>Sphingomonadales</taxon>
        <taxon>Sphingomonadaceae</taxon>
        <taxon>Sphingomonas</taxon>
    </lineage>
</organism>
<evidence type="ECO:0000313" key="2">
    <source>
        <dbReference type="EMBL" id="MBB4837621.1"/>
    </source>
</evidence>
<evidence type="ECO:0000313" key="3">
    <source>
        <dbReference type="Proteomes" id="UP000575241"/>
    </source>
</evidence>
<gene>
    <name evidence="2" type="ORF">HNP52_000672</name>
</gene>
<proteinExistence type="predicted"/>
<dbReference type="Proteomes" id="UP000575241">
    <property type="component" value="Unassembled WGS sequence"/>
</dbReference>
<dbReference type="RefSeq" id="WP_184162449.1">
    <property type="nucleotide sequence ID" value="NZ_JACHLN010000001.1"/>
</dbReference>
<comment type="caution">
    <text evidence="2">The sequence shown here is derived from an EMBL/GenBank/DDBJ whole genome shotgun (WGS) entry which is preliminary data.</text>
</comment>
<sequence length="158" mass="16605">MRSSLWIGFAVAMLASSPAFAQDKQQSTAERAGDIAEQPAKDVGAVKTKIPPVLQKAAAAPYSLSGLSKCTQIADAFDDIGEALGPDFVQGVNRKKSRKVRVTGDTVAGLIVPFRGLVREVSGAASAQRELNAAVDAGFARRGFLRGVYQTRGCKPAL</sequence>
<reference evidence="2 3" key="1">
    <citation type="submission" date="2020-08" db="EMBL/GenBank/DDBJ databases">
        <title>Functional genomics of gut bacteria from endangered species of beetles.</title>
        <authorList>
            <person name="Carlos-Shanley C."/>
        </authorList>
    </citation>
    <scope>NUCLEOTIDE SEQUENCE [LARGE SCALE GENOMIC DNA]</scope>
    <source>
        <strain evidence="2 3">S00224</strain>
    </source>
</reference>
<keyword evidence="3" id="KW-1185">Reference proteome</keyword>
<name>A0A7W7JYU7_9SPHN</name>